<evidence type="ECO:0000259" key="4">
    <source>
        <dbReference type="PROSITE" id="PS50949"/>
    </source>
</evidence>
<dbReference type="PANTHER" id="PTHR44846">
    <property type="entry name" value="MANNOSYL-D-GLYCERATE TRANSPORT/METABOLISM SYSTEM REPRESSOR MNGR-RELATED"/>
    <property type="match status" value="1"/>
</dbReference>
<dbReference type="Pfam" id="PF00392">
    <property type="entry name" value="GntR"/>
    <property type="match status" value="1"/>
</dbReference>
<name>A0A660DYL8_9LACO</name>
<dbReference type="CDD" id="cd07377">
    <property type="entry name" value="WHTH_GntR"/>
    <property type="match status" value="1"/>
</dbReference>
<dbReference type="SMART" id="SM00345">
    <property type="entry name" value="HTH_GNTR"/>
    <property type="match status" value="1"/>
</dbReference>
<dbReference type="GO" id="GO:0003700">
    <property type="term" value="F:DNA-binding transcription factor activity"/>
    <property type="evidence" value="ECO:0007669"/>
    <property type="project" value="InterPro"/>
</dbReference>
<evidence type="ECO:0000256" key="1">
    <source>
        <dbReference type="ARBA" id="ARBA00023015"/>
    </source>
</evidence>
<dbReference type="Proteomes" id="UP000289996">
    <property type="component" value="Unassembled WGS sequence"/>
</dbReference>
<gene>
    <name evidence="5" type="ORF">MUDAN_MDHGFNIF_00075</name>
</gene>
<evidence type="ECO:0000313" key="5">
    <source>
        <dbReference type="EMBL" id="VDG26638.1"/>
    </source>
</evidence>
<dbReference type="InterPro" id="IPR028978">
    <property type="entry name" value="Chorismate_lyase_/UTRA_dom_sf"/>
</dbReference>
<evidence type="ECO:0000256" key="2">
    <source>
        <dbReference type="ARBA" id="ARBA00023125"/>
    </source>
</evidence>
<dbReference type="AlphaFoldDB" id="A0A660DYL8"/>
<sequence>MSRKEPIYQTILNALITELNSSHFKKNDPFYSESDLRQKYQVSSTTVVRVLNTLADQGFIHRIQGKGSFVSKFNRGTAVKITDTHTYDVDAEEVAILVVNDQTPVSAVSQFDPATPTWYFERLREIKGVPFEFSQSWYLKDLLSAASVQHPRQLHSLYALIRQQAHLDLARQPFEQNYAVTMVPNQRVADYLHVSATTIVVKVERWVLQAGAPLEYTLSYLLPNYFGLHLTSESQPVMASDIR</sequence>
<keyword evidence="2" id="KW-0238">DNA-binding</keyword>
<accession>A0A660DYL8</accession>
<proteinExistence type="predicted"/>
<dbReference type="EMBL" id="UYIG01000001">
    <property type="protein sequence ID" value="VDG26638.1"/>
    <property type="molecule type" value="Genomic_DNA"/>
</dbReference>
<protein>
    <submittedName>
        <fullName evidence="5">Transcription regulator [Lactobacillus plantarum JDM1]</fullName>
    </submittedName>
</protein>
<dbReference type="PROSITE" id="PS50949">
    <property type="entry name" value="HTH_GNTR"/>
    <property type="match status" value="1"/>
</dbReference>
<feature type="domain" description="HTH gntR-type" evidence="4">
    <location>
        <begin position="5"/>
        <end position="73"/>
    </location>
</feature>
<keyword evidence="6" id="KW-1185">Reference proteome</keyword>
<dbReference type="Gene3D" id="1.10.10.10">
    <property type="entry name" value="Winged helix-like DNA-binding domain superfamily/Winged helix DNA-binding domain"/>
    <property type="match status" value="1"/>
</dbReference>
<dbReference type="SMART" id="SM00866">
    <property type="entry name" value="UTRA"/>
    <property type="match status" value="1"/>
</dbReference>
<dbReference type="PANTHER" id="PTHR44846:SF17">
    <property type="entry name" value="GNTR-FAMILY TRANSCRIPTIONAL REGULATOR"/>
    <property type="match status" value="1"/>
</dbReference>
<dbReference type="RefSeq" id="WP_130847881.1">
    <property type="nucleotide sequence ID" value="NZ_UYIE01000152.1"/>
</dbReference>
<dbReference type="InterPro" id="IPR036388">
    <property type="entry name" value="WH-like_DNA-bd_sf"/>
</dbReference>
<dbReference type="GO" id="GO:0045892">
    <property type="term" value="P:negative regulation of DNA-templated transcription"/>
    <property type="evidence" value="ECO:0007669"/>
    <property type="project" value="TreeGrafter"/>
</dbReference>
<dbReference type="InterPro" id="IPR050679">
    <property type="entry name" value="Bact_HTH_transcr_reg"/>
</dbReference>
<dbReference type="SUPFAM" id="SSF64288">
    <property type="entry name" value="Chorismate lyase-like"/>
    <property type="match status" value="1"/>
</dbReference>
<dbReference type="InterPro" id="IPR036390">
    <property type="entry name" value="WH_DNA-bd_sf"/>
</dbReference>
<dbReference type="GO" id="GO:0003677">
    <property type="term" value="F:DNA binding"/>
    <property type="evidence" value="ECO:0007669"/>
    <property type="project" value="UniProtKB-KW"/>
</dbReference>
<reference evidence="5 6" key="1">
    <citation type="submission" date="2018-11" db="EMBL/GenBank/DDBJ databases">
        <authorList>
            <person name="Wuyts S."/>
        </authorList>
    </citation>
    <scope>NUCLEOTIDE SEQUENCE [LARGE SCALE GENOMIC DNA]</scope>
    <source>
        <strain evidence="5">Lactobacillus mudanjiangensis AMBF249</strain>
    </source>
</reference>
<dbReference type="InterPro" id="IPR011663">
    <property type="entry name" value="UTRA"/>
</dbReference>
<keyword evidence="1" id="KW-0805">Transcription regulation</keyword>
<evidence type="ECO:0000256" key="3">
    <source>
        <dbReference type="ARBA" id="ARBA00023163"/>
    </source>
</evidence>
<dbReference type="SUPFAM" id="SSF46785">
    <property type="entry name" value="Winged helix' DNA-binding domain"/>
    <property type="match status" value="1"/>
</dbReference>
<dbReference type="OrthoDB" id="457376at2"/>
<dbReference type="InterPro" id="IPR000524">
    <property type="entry name" value="Tscrpt_reg_HTH_GntR"/>
</dbReference>
<evidence type="ECO:0000313" key="6">
    <source>
        <dbReference type="Proteomes" id="UP000289996"/>
    </source>
</evidence>
<keyword evidence="3" id="KW-0804">Transcription</keyword>
<dbReference type="Gene3D" id="3.40.1410.10">
    <property type="entry name" value="Chorismate lyase-like"/>
    <property type="match status" value="1"/>
</dbReference>
<organism evidence="5 6">
    <name type="scientific">Lactiplantibacillus mudanjiangensis</name>
    <dbReference type="NCBI Taxonomy" id="1296538"/>
    <lineage>
        <taxon>Bacteria</taxon>
        <taxon>Bacillati</taxon>
        <taxon>Bacillota</taxon>
        <taxon>Bacilli</taxon>
        <taxon>Lactobacillales</taxon>
        <taxon>Lactobacillaceae</taxon>
        <taxon>Lactiplantibacillus</taxon>
    </lineage>
</organism>
<dbReference type="Pfam" id="PF07702">
    <property type="entry name" value="UTRA"/>
    <property type="match status" value="1"/>
</dbReference>